<protein>
    <recommendedName>
        <fullName evidence="1">IrrE N-terminal-like domain-containing protein</fullName>
    </recommendedName>
</protein>
<dbReference type="Proteomes" id="UP000004198">
    <property type="component" value="Unassembled WGS sequence"/>
</dbReference>
<dbReference type="RefSeq" id="WP_007061574.1">
    <property type="nucleotide sequence ID" value="NZ_ACVI01000042.1"/>
</dbReference>
<dbReference type="InterPro" id="IPR052345">
    <property type="entry name" value="Rad_response_metalloprotease"/>
</dbReference>
<name>C6PV72_9CLOT</name>
<evidence type="ECO:0000259" key="1">
    <source>
        <dbReference type="Pfam" id="PF06114"/>
    </source>
</evidence>
<keyword evidence="3" id="KW-1185">Reference proteome</keyword>
<dbReference type="EMBL" id="ACVI01000042">
    <property type="protein sequence ID" value="EET86890.1"/>
    <property type="molecule type" value="Genomic_DNA"/>
</dbReference>
<dbReference type="PANTHER" id="PTHR43236:SF1">
    <property type="entry name" value="BLL7220 PROTEIN"/>
    <property type="match status" value="1"/>
</dbReference>
<dbReference type="Pfam" id="PF06114">
    <property type="entry name" value="Peptidase_M78"/>
    <property type="match status" value="1"/>
</dbReference>
<gene>
    <name evidence="2" type="ORF">CcarbDRAFT_2689</name>
</gene>
<dbReference type="KEGG" id="cck:Ccar_24320"/>
<dbReference type="PATRIC" id="fig|536227.13.peg.5027"/>
<dbReference type="AlphaFoldDB" id="C6PV72"/>
<feature type="domain" description="IrrE N-terminal-like" evidence="1">
    <location>
        <begin position="70"/>
        <end position="177"/>
    </location>
</feature>
<proteinExistence type="predicted"/>
<dbReference type="STRING" id="536227.Ccar_24320"/>
<dbReference type="OrthoDB" id="42613at2"/>
<sequence>MLSENIINGIEQLVQEIKQEKNIKNEIIRDDVFSILQALDCIVLYYPLEGEENDGCSGCHIEKPVNGKMEQFVFINTNNTRERQAFTAAHELGHILKVDKRLREKFPEEEFKCEVVINRFAAELLMPRELFKEAMEFKLKEMHYTGPTIKALDLVKLIAYLMNYFFVPFKSVVRRLNEIGRLDEKFNKKIFTYKDSDYLKEIINAEQYTRLNIITKLKSMDNLQDHLLAAEESKVINETQINNIRKEFEIKPVEKTCGDEVLF</sequence>
<evidence type="ECO:0000313" key="3">
    <source>
        <dbReference type="Proteomes" id="UP000004198"/>
    </source>
</evidence>
<dbReference type="InterPro" id="IPR010359">
    <property type="entry name" value="IrrE_HExxH"/>
</dbReference>
<dbReference type="Gene3D" id="1.10.10.2910">
    <property type="match status" value="1"/>
</dbReference>
<organism evidence="2 3">
    <name type="scientific">Clostridium carboxidivorans P7</name>
    <dbReference type="NCBI Taxonomy" id="536227"/>
    <lineage>
        <taxon>Bacteria</taxon>
        <taxon>Bacillati</taxon>
        <taxon>Bacillota</taxon>
        <taxon>Clostridia</taxon>
        <taxon>Eubacteriales</taxon>
        <taxon>Clostridiaceae</taxon>
        <taxon>Clostridium</taxon>
    </lineage>
</organism>
<dbReference type="eggNOG" id="COG2856">
    <property type="taxonomic scope" value="Bacteria"/>
</dbReference>
<comment type="caution">
    <text evidence="2">The sequence shown here is derived from an EMBL/GenBank/DDBJ whole genome shotgun (WGS) entry which is preliminary data.</text>
</comment>
<evidence type="ECO:0000313" key="2">
    <source>
        <dbReference type="EMBL" id="EET86890.1"/>
    </source>
</evidence>
<reference evidence="2 3" key="1">
    <citation type="submission" date="2009-06" db="EMBL/GenBank/DDBJ databases">
        <title>The draft genome of Clostridium carboxidivorans P7.</title>
        <authorList>
            <consortium name="US DOE Joint Genome Institute (JGI-PGF)"/>
            <person name="Lucas S."/>
            <person name="Copeland A."/>
            <person name="Lapidus A."/>
            <person name="Glavina del Rio T."/>
            <person name="Tice H."/>
            <person name="Bruce D."/>
            <person name="Goodwin L."/>
            <person name="Pitluck S."/>
            <person name="Larimer F."/>
            <person name="Land M.L."/>
            <person name="Hauser L."/>
            <person name="Hemme C.L."/>
        </authorList>
    </citation>
    <scope>NUCLEOTIDE SEQUENCE [LARGE SCALE GENOMIC DNA]</scope>
    <source>
        <strain evidence="2 3">P7</strain>
    </source>
</reference>
<accession>C6PV72</accession>
<dbReference type="PANTHER" id="PTHR43236">
    <property type="entry name" value="ANTITOXIN HIGA1"/>
    <property type="match status" value="1"/>
</dbReference>